<proteinExistence type="predicted"/>
<reference evidence="2 3" key="1">
    <citation type="journal article" date="2015" name="Genome Announc.">
        <title>Expanding the biotechnology potential of lactobacilli through comparative genomics of 213 strains and associated genera.</title>
        <authorList>
            <person name="Sun Z."/>
            <person name="Harris H.M."/>
            <person name="McCann A."/>
            <person name="Guo C."/>
            <person name="Argimon S."/>
            <person name="Zhang W."/>
            <person name="Yang X."/>
            <person name="Jeffery I.B."/>
            <person name="Cooney J.C."/>
            <person name="Kagawa T.F."/>
            <person name="Liu W."/>
            <person name="Song Y."/>
            <person name="Salvetti E."/>
            <person name="Wrobel A."/>
            <person name="Rasinkangas P."/>
            <person name="Parkhill J."/>
            <person name="Rea M.C."/>
            <person name="O'Sullivan O."/>
            <person name="Ritari J."/>
            <person name="Douillard F.P."/>
            <person name="Paul Ross R."/>
            <person name="Yang R."/>
            <person name="Briner A.E."/>
            <person name="Felis G.E."/>
            <person name="de Vos W.M."/>
            <person name="Barrangou R."/>
            <person name="Klaenhammer T.R."/>
            <person name="Caufield P.W."/>
            <person name="Cui Y."/>
            <person name="Zhang H."/>
            <person name="O'Toole P.W."/>
        </authorList>
    </citation>
    <scope>NUCLEOTIDE SEQUENCE [LARGE SCALE GENOMIC DNA]</scope>
    <source>
        <strain evidence="2 3">DSM 19907</strain>
    </source>
</reference>
<evidence type="ECO:0000313" key="3">
    <source>
        <dbReference type="Proteomes" id="UP000051977"/>
    </source>
</evidence>
<dbReference type="EMBL" id="AZEI01000015">
    <property type="protein sequence ID" value="KRL17950.1"/>
    <property type="molecule type" value="Genomic_DNA"/>
</dbReference>
<organism evidence="2 3">
    <name type="scientific">Lentilactobacillus rapi DSM 19907 = JCM 15042</name>
    <dbReference type="NCBI Taxonomy" id="1423795"/>
    <lineage>
        <taxon>Bacteria</taxon>
        <taxon>Bacillati</taxon>
        <taxon>Bacillota</taxon>
        <taxon>Bacilli</taxon>
        <taxon>Lactobacillales</taxon>
        <taxon>Lactobacillaceae</taxon>
        <taxon>Lentilactobacillus</taxon>
    </lineage>
</organism>
<comment type="caution">
    <text evidence="2">The sequence shown here is derived from an EMBL/GenBank/DDBJ whole genome shotgun (WGS) entry which is preliminary data.</text>
</comment>
<keyword evidence="3" id="KW-1185">Reference proteome</keyword>
<dbReference type="Proteomes" id="UP000051977">
    <property type="component" value="Unassembled WGS sequence"/>
</dbReference>
<evidence type="ECO:0000313" key="2">
    <source>
        <dbReference type="EMBL" id="KRL17950.1"/>
    </source>
</evidence>
<feature type="domain" description="Helix-turn-helix" evidence="1">
    <location>
        <begin position="11"/>
        <end position="69"/>
    </location>
</feature>
<accession>A0ABR5PGB1</accession>
<dbReference type="InterPro" id="IPR045403">
    <property type="entry name" value="HTH_59_Firmicutes_type"/>
</dbReference>
<sequence>MGAIGMIDLDDPDIMSSSEAAKRWNKADDYVRQMYRKTPWKFPRGSIRKFGKQLVVTRRGMEMVTGVTEAEAKKIAARKQVS</sequence>
<gene>
    <name evidence="2" type="ORF">FD12_GL001123</name>
</gene>
<name>A0ABR5PGB1_9LACO</name>
<dbReference type="Pfam" id="PF20038">
    <property type="entry name" value="HTH_59"/>
    <property type="match status" value="1"/>
</dbReference>
<evidence type="ECO:0000259" key="1">
    <source>
        <dbReference type="Pfam" id="PF20038"/>
    </source>
</evidence>
<protein>
    <recommendedName>
        <fullName evidence="1">Helix-turn-helix domain-containing protein</fullName>
    </recommendedName>
</protein>